<dbReference type="EMBL" id="ML996577">
    <property type="protein sequence ID" value="KAF2755545.1"/>
    <property type="molecule type" value="Genomic_DNA"/>
</dbReference>
<feature type="compositionally biased region" description="Polar residues" evidence="1">
    <location>
        <begin position="14"/>
        <end position="27"/>
    </location>
</feature>
<proteinExistence type="predicted"/>
<accession>A0A6A6VZ80</accession>
<feature type="compositionally biased region" description="Polar residues" evidence="1">
    <location>
        <begin position="230"/>
        <end position="262"/>
    </location>
</feature>
<gene>
    <name evidence="2" type="ORF">EJ05DRAFT_105131</name>
</gene>
<organism evidence="2 3">
    <name type="scientific">Pseudovirgaria hyperparasitica</name>
    <dbReference type="NCBI Taxonomy" id="470096"/>
    <lineage>
        <taxon>Eukaryota</taxon>
        <taxon>Fungi</taxon>
        <taxon>Dikarya</taxon>
        <taxon>Ascomycota</taxon>
        <taxon>Pezizomycotina</taxon>
        <taxon>Dothideomycetes</taxon>
        <taxon>Dothideomycetes incertae sedis</taxon>
        <taxon>Acrospermales</taxon>
        <taxon>Acrospermaceae</taxon>
        <taxon>Pseudovirgaria</taxon>
    </lineage>
</organism>
<feature type="region of interest" description="Disordered" evidence="1">
    <location>
        <begin position="319"/>
        <end position="410"/>
    </location>
</feature>
<dbReference type="RefSeq" id="XP_033597996.1">
    <property type="nucleotide sequence ID" value="XM_033738972.1"/>
</dbReference>
<feature type="compositionally biased region" description="Low complexity" evidence="1">
    <location>
        <begin position="190"/>
        <end position="217"/>
    </location>
</feature>
<dbReference type="GeneID" id="54480026"/>
<feature type="compositionally biased region" description="Basic and acidic residues" evidence="1">
    <location>
        <begin position="380"/>
        <end position="396"/>
    </location>
</feature>
<feature type="region of interest" description="Disordered" evidence="1">
    <location>
        <begin position="189"/>
        <end position="262"/>
    </location>
</feature>
<feature type="region of interest" description="Disordered" evidence="1">
    <location>
        <begin position="1"/>
        <end position="27"/>
    </location>
</feature>
<evidence type="ECO:0000313" key="2">
    <source>
        <dbReference type="EMBL" id="KAF2755545.1"/>
    </source>
</evidence>
<evidence type="ECO:0000313" key="3">
    <source>
        <dbReference type="Proteomes" id="UP000799437"/>
    </source>
</evidence>
<dbReference type="Proteomes" id="UP000799437">
    <property type="component" value="Unassembled WGS sequence"/>
</dbReference>
<evidence type="ECO:0000256" key="1">
    <source>
        <dbReference type="SAM" id="MobiDB-lite"/>
    </source>
</evidence>
<protein>
    <submittedName>
        <fullName evidence="2">Uncharacterized protein</fullName>
    </submittedName>
</protein>
<reference evidence="2" key="1">
    <citation type="journal article" date="2020" name="Stud. Mycol.">
        <title>101 Dothideomycetes genomes: a test case for predicting lifestyles and emergence of pathogens.</title>
        <authorList>
            <person name="Haridas S."/>
            <person name="Albert R."/>
            <person name="Binder M."/>
            <person name="Bloem J."/>
            <person name="Labutti K."/>
            <person name="Salamov A."/>
            <person name="Andreopoulos B."/>
            <person name="Baker S."/>
            <person name="Barry K."/>
            <person name="Bills G."/>
            <person name="Bluhm B."/>
            <person name="Cannon C."/>
            <person name="Castanera R."/>
            <person name="Culley D."/>
            <person name="Daum C."/>
            <person name="Ezra D."/>
            <person name="Gonzalez J."/>
            <person name="Henrissat B."/>
            <person name="Kuo A."/>
            <person name="Liang C."/>
            <person name="Lipzen A."/>
            <person name="Lutzoni F."/>
            <person name="Magnuson J."/>
            <person name="Mondo S."/>
            <person name="Nolan M."/>
            <person name="Ohm R."/>
            <person name="Pangilinan J."/>
            <person name="Park H.-J."/>
            <person name="Ramirez L."/>
            <person name="Alfaro M."/>
            <person name="Sun H."/>
            <person name="Tritt A."/>
            <person name="Yoshinaga Y."/>
            <person name="Zwiers L.-H."/>
            <person name="Turgeon B."/>
            <person name="Goodwin S."/>
            <person name="Spatafora J."/>
            <person name="Crous P."/>
            <person name="Grigoriev I."/>
        </authorList>
    </citation>
    <scope>NUCLEOTIDE SEQUENCE</scope>
    <source>
        <strain evidence="2">CBS 121739</strain>
    </source>
</reference>
<sequence>MYAPFQRYDRTSRQLHSQMPNQQHIDMSPQRSGHEILALDVKQLKVLVQYGTKTNDHTIASRIISLCDWLEGVGSSLRYVLAADKRTLESILQLKNDVSKYFPVTNSMCITADLKTLRMTLGPAVPRYHKPPRFYSLVPIVQAPLLPPPARQTTSHPDKYRRVPATGRPNSEILFKYLEQEYNKQFMNRPMNQPMDDVPMDQPMDQPQSQPKSLQPKYGQQYHGPGPAQGPNTMHTEYGQRTTGQYPQSHDNLQHAHQQQPNANVYSGQRTTYDRHKPHQANPFAAEVEARIRAQQNQQSVDREKQRLQGQQAENYRQLQNAHRQNRRQSHVPHPNPAHWKPNVSHTSVIDPAGGYGGRDSGVRFAQAPETMRVYPSVDPKTERRAGGRRGEDLHGRRQSGIDMDLSWDY</sequence>
<name>A0A6A6VZ80_9PEZI</name>
<dbReference type="AlphaFoldDB" id="A0A6A6VZ80"/>
<keyword evidence="3" id="KW-1185">Reference proteome</keyword>